<comment type="caution">
    <text evidence="3">The sequence shown here is derived from an EMBL/GenBank/DDBJ whole genome shotgun (WGS) entry which is preliminary data.</text>
</comment>
<dbReference type="SUPFAM" id="SSF56672">
    <property type="entry name" value="DNA/RNA polymerases"/>
    <property type="match status" value="1"/>
</dbReference>
<feature type="domain" description="Reverse transcriptase Ty1/copia-type" evidence="2">
    <location>
        <begin position="304"/>
        <end position="498"/>
    </location>
</feature>
<gene>
    <name evidence="3" type="ORF">Tco_0804733</name>
</gene>
<dbReference type="Pfam" id="PF07727">
    <property type="entry name" value="RVT_2"/>
    <property type="match status" value="1"/>
</dbReference>
<dbReference type="InterPro" id="IPR013103">
    <property type="entry name" value="RVT_2"/>
</dbReference>
<accession>A0ABQ5A9F6</accession>
<sequence>MNHQNQFVPKAVLTRTRKIPVNTVRTSSTNTVNTARHNFNKQAVPINAARKVNTIKSIVNNTRPKAGFHTSVLPFRKSFNRTTTFRINFSKQKVNTVEVNAVRAVKGKRETVVKPLAAHDWKQAYLAEYQTLMLAPFALEEVKCYITGIMNRSDYFFTANYVSTYTSTVKSSKANNAGEEPTKHPDFKQLKLSGRICPNETEDYASSSQERAEKASNDSEIPALEEIYDNPTDGIFTNSSYDDEGAVADFTNLEPVVNVSPIPTSRINSFHPSTLILGDPQSAVQTRSKVTKSSGAHAFARGRDIYNEVFAPVARIEAIRIFLAFASYMGFIVYQMDVKSAFLYGKIDEEVYVSQPPGFIDPKYPKKVYKVVKALYGLHQAPRAWYATLSTFLLKNRYRRGTINKTLFIKKDKHDIILVQVYVDDIIFGSTKRSWCDEFEALMKSRFQMSSMGELTFFLGLQVKQKEDGIFISQDKYVAEILKKFDFVSVKTASTPIETHKPLVKDEEASDVDVHLYRSMIGSLMYLTASRPDIMFAVCACSRFQVTPKTSHLSAVKRIFRYLKGKPKLGLWYPRVSSFDLEAYSDSDYARANLDRKSTTGEAEYVAAANCCGQVLWIPNQMYITAKVAGKPVSISEASIRSDLLFNDADGIDSLPNQAIFDAIQLIGHLDAKKKFVMYPRFISVFLDKQLKNVHVPLDHFPINALTSKVFSFMVKKGKHFSGKVTPLFPNTLVQPTEDEGEGSEIPSEPQPILYPPHPSIDHHETQTNPSPRPSPTTHITDSIPKGSGRNHRGQSSNDKSLSGNEGDMTLQSMYDLCISLCTQVTDQAKEIKHLKVQIKKLKKKAKPVITHHRAWMKSVSMKQRLAGKKSLKKQWMQKESVSKQGRKSAKAEPTVHKDLAFDKLDDDEIDYMETKDAQDVGRTRYVVHEEKESAEKEVSTEDALSTDKQKVSTNKEEGSTDRPDEGTDKQKVSTNKEEVSTDIPDKGTIDQNEGRSATPMTPTPTPTIFRDDETIAQVLLNMSQAKAVSREKEKGVELKDVETIERPRPTSTRSLLTLKPLPTIDSKDKGEKKIEEDESNTESEDINEFEKKFKMLAHDEEIARKVQEDWEAEEEVKNLAKEEATNAALVQDFDDIKARIEADRLLALRLQEEERAVHYGRKSKIPS</sequence>
<reference evidence="3" key="2">
    <citation type="submission" date="2022-01" db="EMBL/GenBank/DDBJ databases">
        <authorList>
            <person name="Yamashiro T."/>
            <person name="Shiraishi A."/>
            <person name="Satake H."/>
            <person name="Nakayama K."/>
        </authorList>
    </citation>
    <scope>NUCLEOTIDE SEQUENCE</scope>
</reference>
<reference evidence="3" key="1">
    <citation type="journal article" date="2022" name="Int. J. Mol. Sci.">
        <title>Draft Genome of Tanacetum Coccineum: Genomic Comparison of Closely Related Tanacetum-Family Plants.</title>
        <authorList>
            <person name="Yamashiro T."/>
            <person name="Shiraishi A."/>
            <person name="Nakayama K."/>
            <person name="Satake H."/>
        </authorList>
    </citation>
    <scope>NUCLEOTIDE SEQUENCE</scope>
</reference>
<feature type="region of interest" description="Disordered" evidence="1">
    <location>
        <begin position="728"/>
        <end position="807"/>
    </location>
</feature>
<feature type="compositionally biased region" description="Polar residues" evidence="1">
    <location>
        <begin position="794"/>
        <end position="804"/>
    </location>
</feature>
<proteinExistence type="predicted"/>
<feature type="compositionally biased region" description="Basic and acidic residues" evidence="1">
    <location>
        <begin position="1066"/>
        <end position="1076"/>
    </location>
</feature>
<feature type="compositionally biased region" description="Acidic residues" evidence="1">
    <location>
        <begin position="1077"/>
        <end position="1086"/>
    </location>
</feature>
<protein>
    <submittedName>
        <fullName evidence="3">Ribonuclease H-like domain-containing protein</fullName>
    </submittedName>
</protein>
<evidence type="ECO:0000313" key="3">
    <source>
        <dbReference type="EMBL" id="GJS97765.1"/>
    </source>
</evidence>
<feature type="compositionally biased region" description="Basic and acidic residues" evidence="1">
    <location>
        <begin position="923"/>
        <end position="989"/>
    </location>
</feature>
<dbReference type="PANTHER" id="PTHR11439">
    <property type="entry name" value="GAG-POL-RELATED RETROTRANSPOSON"/>
    <property type="match status" value="1"/>
</dbReference>
<feature type="region of interest" description="Disordered" evidence="1">
    <location>
        <begin position="869"/>
        <end position="895"/>
    </location>
</feature>
<dbReference type="EMBL" id="BQNB010011988">
    <property type="protein sequence ID" value="GJS97765.1"/>
    <property type="molecule type" value="Genomic_DNA"/>
</dbReference>
<evidence type="ECO:0000259" key="2">
    <source>
        <dbReference type="Pfam" id="PF07727"/>
    </source>
</evidence>
<dbReference type="InterPro" id="IPR043502">
    <property type="entry name" value="DNA/RNA_pol_sf"/>
</dbReference>
<name>A0ABQ5A9F6_9ASTR</name>
<feature type="region of interest" description="Disordered" evidence="1">
    <location>
        <begin position="199"/>
        <end position="221"/>
    </location>
</feature>
<evidence type="ECO:0000256" key="1">
    <source>
        <dbReference type="SAM" id="MobiDB-lite"/>
    </source>
</evidence>
<evidence type="ECO:0000313" key="4">
    <source>
        <dbReference type="Proteomes" id="UP001151760"/>
    </source>
</evidence>
<feature type="region of interest" description="Disordered" evidence="1">
    <location>
        <begin position="1026"/>
        <end position="1086"/>
    </location>
</feature>
<feature type="region of interest" description="Disordered" evidence="1">
    <location>
        <begin position="923"/>
        <end position="1010"/>
    </location>
</feature>
<feature type="compositionally biased region" description="Basic and acidic residues" evidence="1">
    <location>
        <begin position="1029"/>
        <end position="1049"/>
    </location>
</feature>
<feature type="compositionally biased region" description="Pro residues" evidence="1">
    <location>
        <begin position="749"/>
        <end position="759"/>
    </location>
</feature>
<organism evidence="3 4">
    <name type="scientific">Tanacetum coccineum</name>
    <dbReference type="NCBI Taxonomy" id="301880"/>
    <lineage>
        <taxon>Eukaryota</taxon>
        <taxon>Viridiplantae</taxon>
        <taxon>Streptophyta</taxon>
        <taxon>Embryophyta</taxon>
        <taxon>Tracheophyta</taxon>
        <taxon>Spermatophyta</taxon>
        <taxon>Magnoliopsida</taxon>
        <taxon>eudicotyledons</taxon>
        <taxon>Gunneridae</taxon>
        <taxon>Pentapetalae</taxon>
        <taxon>asterids</taxon>
        <taxon>campanulids</taxon>
        <taxon>Asterales</taxon>
        <taxon>Asteraceae</taxon>
        <taxon>Asteroideae</taxon>
        <taxon>Anthemideae</taxon>
        <taxon>Anthemidinae</taxon>
        <taxon>Tanacetum</taxon>
    </lineage>
</organism>
<keyword evidence="4" id="KW-1185">Reference proteome</keyword>
<dbReference type="Proteomes" id="UP001151760">
    <property type="component" value="Unassembled WGS sequence"/>
</dbReference>
<dbReference type="PANTHER" id="PTHR11439:SF495">
    <property type="entry name" value="REVERSE TRANSCRIPTASE, RNA-DEPENDENT DNA POLYMERASE-RELATED"/>
    <property type="match status" value="1"/>
</dbReference>